<evidence type="ECO:0000256" key="1">
    <source>
        <dbReference type="SAM" id="SignalP"/>
    </source>
</evidence>
<dbReference type="RefSeq" id="WP_341417124.1">
    <property type="nucleotide sequence ID" value="NZ_JBBPCC010000012.1"/>
</dbReference>
<dbReference type="Proteomes" id="UP001469365">
    <property type="component" value="Unassembled WGS sequence"/>
</dbReference>
<reference evidence="3 4" key="1">
    <citation type="submission" date="2024-04" db="EMBL/GenBank/DDBJ databases">
        <title>draft genome sequnece of Paenibacillus filicis.</title>
        <authorList>
            <person name="Kim D.-U."/>
        </authorList>
    </citation>
    <scope>NUCLEOTIDE SEQUENCE [LARGE SCALE GENOMIC DNA]</scope>
    <source>
        <strain evidence="3 4">KACC14197</strain>
    </source>
</reference>
<dbReference type="SUPFAM" id="SSF49384">
    <property type="entry name" value="Carbohydrate-binding domain"/>
    <property type="match status" value="1"/>
</dbReference>
<feature type="domain" description="SLH" evidence="2">
    <location>
        <begin position="161"/>
        <end position="222"/>
    </location>
</feature>
<dbReference type="EMBL" id="JBBPCC010000012">
    <property type="protein sequence ID" value="MEK8129997.1"/>
    <property type="molecule type" value="Genomic_DNA"/>
</dbReference>
<dbReference type="Pfam" id="PF00395">
    <property type="entry name" value="SLH"/>
    <property type="match status" value="3"/>
</dbReference>
<dbReference type="Gene3D" id="2.60.40.680">
    <property type="match status" value="1"/>
</dbReference>
<organism evidence="3 4">
    <name type="scientific">Paenibacillus filicis</name>
    <dbReference type="NCBI Taxonomy" id="669464"/>
    <lineage>
        <taxon>Bacteria</taxon>
        <taxon>Bacillati</taxon>
        <taxon>Bacillota</taxon>
        <taxon>Bacilli</taxon>
        <taxon>Bacillales</taxon>
        <taxon>Paenibacillaceae</taxon>
        <taxon>Paenibacillus</taxon>
    </lineage>
</organism>
<dbReference type="InterPro" id="IPR002102">
    <property type="entry name" value="Cohesin_dom"/>
</dbReference>
<feature type="signal peptide" evidence="1">
    <location>
        <begin position="1"/>
        <end position="24"/>
    </location>
</feature>
<evidence type="ECO:0000313" key="3">
    <source>
        <dbReference type="EMBL" id="MEK8129997.1"/>
    </source>
</evidence>
<feature type="domain" description="SLH" evidence="2">
    <location>
        <begin position="288"/>
        <end position="347"/>
    </location>
</feature>
<dbReference type="PANTHER" id="PTHR43308:SF5">
    <property type="entry name" value="S-LAYER PROTEIN _ PEPTIDOGLYCAN ENDO-BETA-N-ACETYLGLUCOSAMINIDASE"/>
    <property type="match status" value="1"/>
</dbReference>
<dbReference type="PANTHER" id="PTHR43308">
    <property type="entry name" value="OUTER MEMBRANE PROTEIN ALPHA-RELATED"/>
    <property type="match status" value="1"/>
</dbReference>
<dbReference type="Pfam" id="PF00963">
    <property type="entry name" value="Cohesin"/>
    <property type="match status" value="1"/>
</dbReference>
<keyword evidence="4" id="KW-1185">Reference proteome</keyword>
<dbReference type="InterPro" id="IPR001119">
    <property type="entry name" value="SLH_dom"/>
</dbReference>
<feature type="chain" id="PRO_5045058839" evidence="1">
    <location>
        <begin position="25"/>
        <end position="347"/>
    </location>
</feature>
<feature type="domain" description="SLH" evidence="2">
    <location>
        <begin position="223"/>
        <end position="286"/>
    </location>
</feature>
<gene>
    <name evidence="3" type="ORF">WMW72_19005</name>
</gene>
<dbReference type="PROSITE" id="PS51272">
    <property type="entry name" value="SLH"/>
    <property type="match status" value="3"/>
</dbReference>
<name>A0ABU9DMA9_9BACL</name>
<evidence type="ECO:0000259" key="2">
    <source>
        <dbReference type="PROSITE" id="PS51272"/>
    </source>
</evidence>
<evidence type="ECO:0000313" key="4">
    <source>
        <dbReference type="Proteomes" id="UP001469365"/>
    </source>
</evidence>
<accession>A0ABU9DMA9</accession>
<protein>
    <submittedName>
        <fullName evidence="3">S-layer homology domain-containing protein</fullName>
    </submittedName>
</protein>
<proteinExistence type="predicted"/>
<dbReference type="InterPro" id="IPR008965">
    <property type="entry name" value="CBM2/CBM3_carb-bd_dom_sf"/>
</dbReference>
<comment type="caution">
    <text evidence="3">The sequence shown here is derived from an EMBL/GenBank/DDBJ whole genome shotgun (WGS) entry which is preliminary data.</text>
</comment>
<dbReference type="InterPro" id="IPR051465">
    <property type="entry name" value="Cell_Envelope_Struct_Comp"/>
</dbReference>
<keyword evidence="1" id="KW-0732">Signal</keyword>
<dbReference type="CDD" id="cd08547">
    <property type="entry name" value="Type_II_cohesin"/>
    <property type="match status" value="1"/>
</dbReference>
<sequence>MKRTYLTFCLTLVLLLSSWSTILAAGDPVFTLTMNEPEKPGGEISVTVKGEQADDIYAYEVNVEFDSKRLKFKGAKAEQGSGFSISPIVKGNKVQFAHTKVGKVAGDSGNVTLCTLTFEPIESGEAPISLKDVKLVNSKLVASTQSNSSVVLALVDKVPAGKEVSFTDIQGHWAKDVIVESVKRGFVDGYPDQTFRPDYDVSRSEFVAMLIRAMKIQPAAGNSLSFADADSIPDWAGPFIGEAVKLGIVSGYEDNSFRSSNPITRSELAVMIAKAFGMKVDEGAQSAFADADDIPDWAVPYVTAAADASLIQGRGENLFAPNDKATRAEAVNLILSVLRSKSPQGAE</sequence>